<reference evidence="2 3" key="1">
    <citation type="submission" date="2024-02" db="EMBL/GenBank/DDBJ databases">
        <title>De novo assembly and annotation of 12 fungi associated with fruit tree decline syndrome in Ontario, Canada.</title>
        <authorList>
            <person name="Sulman M."/>
            <person name="Ellouze W."/>
            <person name="Ilyukhin E."/>
        </authorList>
    </citation>
    <scope>NUCLEOTIDE SEQUENCE [LARGE SCALE GENOMIC DNA]</scope>
    <source>
        <strain evidence="2 3">M42-189</strain>
    </source>
</reference>
<name>A0ABR3QJJ4_9PLEO</name>
<dbReference type="Proteomes" id="UP001521785">
    <property type="component" value="Unassembled WGS sequence"/>
</dbReference>
<dbReference type="InterPro" id="IPR016040">
    <property type="entry name" value="NAD(P)-bd_dom"/>
</dbReference>
<evidence type="ECO:0000313" key="2">
    <source>
        <dbReference type="EMBL" id="KAL1592328.1"/>
    </source>
</evidence>
<dbReference type="PANTHER" id="PTHR14097">
    <property type="entry name" value="OXIDOREDUCTASE HTATIP2"/>
    <property type="match status" value="1"/>
</dbReference>
<comment type="caution">
    <text evidence="2">The sequence shown here is derived from an EMBL/GenBank/DDBJ whole genome shotgun (WGS) entry which is preliminary data.</text>
</comment>
<feature type="domain" description="NAD(P)-binding" evidence="1">
    <location>
        <begin position="7"/>
        <end position="204"/>
    </location>
</feature>
<evidence type="ECO:0000259" key="1">
    <source>
        <dbReference type="Pfam" id="PF13460"/>
    </source>
</evidence>
<dbReference type="Gene3D" id="3.40.50.720">
    <property type="entry name" value="NAD(P)-binding Rossmann-like Domain"/>
    <property type="match status" value="1"/>
</dbReference>
<dbReference type="InterPro" id="IPR036291">
    <property type="entry name" value="NAD(P)-bd_dom_sf"/>
</dbReference>
<evidence type="ECO:0000313" key="3">
    <source>
        <dbReference type="Proteomes" id="UP001521785"/>
    </source>
</evidence>
<sequence length="234" mass="25660">MKLIIVGATGFVGTEILRQSLLRKDITSVVAVTRRALPSSSLSSPKLNNVVVRDYDQYDDQAQTAFENANGCIWTIAITPSKSSNFPWDELVRVCQTSTLAGLRTMHSAGLALPFRFIYMSGLAAERDQTKTPSYKPQYSLMRGETENQVLAFAKENGFEAAAAKPGLITDGGIAKRALATALYYGMNVPSVKVEQCAAAMLEQVAKGIEKEPLMNDDLVEVAERMEREGEREM</sequence>
<dbReference type="SUPFAM" id="SSF51735">
    <property type="entry name" value="NAD(P)-binding Rossmann-fold domains"/>
    <property type="match status" value="1"/>
</dbReference>
<dbReference type="PANTHER" id="PTHR14097:SF9">
    <property type="entry name" value="EPIMERASE, PUTATIVE (AFU_ORTHOLOGUE AFUA_8G07320)-RELATED"/>
    <property type="match status" value="1"/>
</dbReference>
<dbReference type="EMBL" id="JAKJXO020000021">
    <property type="protein sequence ID" value="KAL1592328.1"/>
    <property type="molecule type" value="Genomic_DNA"/>
</dbReference>
<gene>
    <name evidence="2" type="ORF">SLS60_011405</name>
</gene>
<dbReference type="Pfam" id="PF13460">
    <property type="entry name" value="NAD_binding_10"/>
    <property type="match status" value="1"/>
</dbReference>
<organism evidence="2 3">
    <name type="scientific">Paraconiothyrium brasiliense</name>
    <dbReference type="NCBI Taxonomy" id="300254"/>
    <lineage>
        <taxon>Eukaryota</taxon>
        <taxon>Fungi</taxon>
        <taxon>Dikarya</taxon>
        <taxon>Ascomycota</taxon>
        <taxon>Pezizomycotina</taxon>
        <taxon>Dothideomycetes</taxon>
        <taxon>Pleosporomycetidae</taxon>
        <taxon>Pleosporales</taxon>
        <taxon>Massarineae</taxon>
        <taxon>Didymosphaeriaceae</taxon>
        <taxon>Paraconiothyrium</taxon>
    </lineage>
</organism>
<keyword evidence="3" id="KW-1185">Reference proteome</keyword>
<accession>A0ABR3QJJ4</accession>
<proteinExistence type="predicted"/>
<protein>
    <recommendedName>
        <fullName evidence="1">NAD(P)-binding domain-containing protein</fullName>
    </recommendedName>
</protein>